<keyword evidence="2 4" id="KW-1133">Transmembrane helix</keyword>
<feature type="transmembrane region" description="Helical" evidence="4">
    <location>
        <begin position="297"/>
        <end position="318"/>
    </location>
</feature>
<evidence type="ECO:0000256" key="1">
    <source>
        <dbReference type="ARBA" id="ARBA00022692"/>
    </source>
</evidence>
<organism evidence="6 7">
    <name type="scientific">Bacteriovorax antarcticus</name>
    <dbReference type="NCBI Taxonomy" id="3088717"/>
    <lineage>
        <taxon>Bacteria</taxon>
        <taxon>Pseudomonadati</taxon>
        <taxon>Bdellovibrionota</taxon>
        <taxon>Bacteriovoracia</taxon>
        <taxon>Bacteriovoracales</taxon>
        <taxon>Bacteriovoracaceae</taxon>
        <taxon>Bacteriovorax</taxon>
    </lineage>
</organism>
<evidence type="ECO:0000259" key="5">
    <source>
        <dbReference type="PROSITE" id="PS50850"/>
    </source>
</evidence>
<evidence type="ECO:0000313" key="7">
    <source>
        <dbReference type="Proteomes" id="UP001302274"/>
    </source>
</evidence>
<feature type="transmembrane region" description="Helical" evidence="4">
    <location>
        <begin position="338"/>
        <end position="359"/>
    </location>
</feature>
<dbReference type="PROSITE" id="PS50850">
    <property type="entry name" value="MFS"/>
    <property type="match status" value="1"/>
</dbReference>
<feature type="transmembrane region" description="Helical" evidence="4">
    <location>
        <begin position="211"/>
        <end position="232"/>
    </location>
</feature>
<dbReference type="PANTHER" id="PTHR42910:SF1">
    <property type="entry name" value="MAJOR FACILITATOR SUPERFAMILY (MFS) PROFILE DOMAIN-CONTAINING PROTEIN"/>
    <property type="match status" value="1"/>
</dbReference>
<feature type="transmembrane region" description="Helical" evidence="4">
    <location>
        <begin position="153"/>
        <end position="172"/>
    </location>
</feature>
<name>A0ABU5VVM0_9BACT</name>
<evidence type="ECO:0000256" key="3">
    <source>
        <dbReference type="ARBA" id="ARBA00023136"/>
    </source>
</evidence>
<proteinExistence type="predicted"/>
<keyword evidence="1 4" id="KW-0812">Transmembrane</keyword>
<protein>
    <submittedName>
        <fullName evidence="6">MFS transporter</fullName>
    </submittedName>
</protein>
<feature type="domain" description="Major facilitator superfamily (MFS) profile" evidence="5">
    <location>
        <begin position="5"/>
        <end position="393"/>
    </location>
</feature>
<dbReference type="SUPFAM" id="SSF103473">
    <property type="entry name" value="MFS general substrate transporter"/>
    <property type="match status" value="1"/>
</dbReference>
<evidence type="ECO:0000256" key="4">
    <source>
        <dbReference type="SAM" id="Phobius"/>
    </source>
</evidence>
<feature type="transmembrane region" description="Helical" evidence="4">
    <location>
        <begin position="244"/>
        <end position="261"/>
    </location>
</feature>
<accession>A0ABU5VVM0</accession>
<comment type="caution">
    <text evidence="6">The sequence shown here is derived from an EMBL/GenBank/DDBJ whole genome shotgun (WGS) entry which is preliminary data.</text>
</comment>
<dbReference type="Gene3D" id="1.20.1250.20">
    <property type="entry name" value="MFS general substrate transporter like domains"/>
    <property type="match status" value="1"/>
</dbReference>
<dbReference type="Pfam" id="PF07690">
    <property type="entry name" value="MFS_1"/>
    <property type="match status" value="1"/>
</dbReference>
<reference evidence="6 7" key="1">
    <citation type="submission" date="2023-11" db="EMBL/GenBank/DDBJ databases">
        <title>A Novel Polar Bacteriovorax (B. antarcticus) Isolated from the Biocrust in Antarctica.</title>
        <authorList>
            <person name="Mun W."/>
            <person name="Choi S.Y."/>
            <person name="Mitchell R.J."/>
        </authorList>
    </citation>
    <scope>NUCLEOTIDE SEQUENCE [LARGE SCALE GENOMIC DNA]</scope>
    <source>
        <strain evidence="6 7">PP10</strain>
    </source>
</reference>
<feature type="transmembrane region" description="Helical" evidence="4">
    <location>
        <begin position="365"/>
        <end position="383"/>
    </location>
</feature>
<dbReference type="Proteomes" id="UP001302274">
    <property type="component" value="Unassembled WGS sequence"/>
</dbReference>
<evidence type="ECO:0000256" key="2">
    <source>
        <dbReference type="ARBA" id="ARBA00022989"/>
    </source>
</evidence>
<feature type="transmembrane region" description="Helical" evidence="4">
    <location>
        <begin position="128"/>
        <end position="147"/>
    </location>
</feature>
<dbReference type="EMBL" id="JAYGJQ010000001">
    <property type="protein sequence ID" value="MEA9356075.1"/>
    <property type="molecule type" value="Genomic_DNA"/>
</dbReference>
<evidence type="ECO:0000313" key="6">
    <source>
        <dbReference type="EMBL" id="MEA9356075.1"/>
    </source>
</evidence>
<feature type="transmembrane region" description="Helical" evidence="4">
    <location>
        <begin position="71"/>
        <end position="89"/>
    </location>
</feature>
<keyword evidence="3 4" id="KW-0472">Membrane</keyword>
<dbReference type="PANTHER" id="PTHR42910">
    <property type="entry name" value="TRANSPORTER SCO4007-RELATED"/>
    <property type="match status" value="1"/>
</dbReference>
<dbReference type="RefSeq" id="WP_323575750.1">
    <property type="nucleotide sequence ID" value="NZ_JAYGJQ010000001.1"/>
</dbReference>
<dbReference type="InterPro" id="IPR020846">
    <property type="entry name" value="MFS_dom"/>
</dbReference>
<dbReference type="CDD" id="cd17324">
    <property type="entry name" value="MFS_NepI_like"/>
    <property type="match status" value="1"/>
</dbReference>
<dbReference type="InterPro" id="IPR036259">
    <property type="entry name" value="MFS_trans_sf"/>
</dbReference>
<sequence>MKKSFIIFMSFAVGVMAANIYYAQPILSLLANSLGIRPDAAGLVMTLTQVGYGLGVFFVVPLGDLVENKKLILTMIGITIVAEILLGASQSLVPYFMATILVGLGASAVQVIVPYTTHLYDKSQRGHVIGSLMSGLMLGIMFSRPLASLLTDLVSLHAVFYFSAIMMAIVFWRLSSILPERKPEPTNLKYGQLIWSMKEMLMKTPTLQRRALYQACMFGAFCFFWTTAPMMLVNSAFQFTQKGVAIFALAGLAGAIAAPYAGKLADRGWSKQATFIAFLVGIISFSINHFVVAGSTLWLIVLVISANLLDAGVSAHLVLGQRAIFMIDPKNQSRLNGLYLVIVNMGGAFGSAFGGWAYLHGGWGFSSLLGLVFPLVAMLLFLSEKLVGYKEQH</sequence>
<feature type="transmembrane region" description="Helical" evidence="4">
    <location>
        <begin position="41"/>
        <end position="59"/>
    </location>
</feature>
<feature type="transmembrane region" description="Helical" evidence="4">
    <location>
        <begin position="95"/>
        <end position="116"/>
    </location>
</feature>
<gene>
    <name evidence="6" type="ORF">SHI21_07680</name>
</gene>
<dbReference type="InterPro" id="IPR011701">
    <property type="entry name" value="MFS"/>
</dbReference>
<keyword evidence="7" id="KW-1185">Reference proteome</keyword>
<feature type="transmembrane region" description="Helical" evidence="4">
    <location>
        <begin position="273"/>
        <end position="291"/>
    </location>
</feature>